<dbReference type="InterPro" id="IPR012675">
    <property type="entry name" value="Beta-grasp_dom_sf"/>
</dbReference>
<accession>A0A5R9GNG4</accession>
<dbReference type="EMBL" id="VCIW01000002">
    <property type="protein sequence ID" value="TLS53615.1"/>
    <property type="molecule type" value="Genomic_DNA"/>
</dbReference>
<sequence length="95" mass="10621">MPYVTLRRNGQVYRQEVNAGSNLVVLAGIRKFPYLNYGCGMGKCTKCAVEVVAGGDRLTEPNWKERKMLGDKLVAGYRLACQLHISDDIEIKQDS</sequence>
<dbReference type="Pfam" id="PF00111">
    <property type="entry name" value="Fer2"/>
    <property type="match status" value="1"/>
</dbReference>
<dbReference type="InterPro" id="IPR001041">
    <property type="entry name" value="2Fe-2S_ferredoxin-type"/>
</dbReference>
<dbReference type="OrthoDB" id="9807864at2"/>
<evidence type="ECO:0000313" key="3">
    <source>
        <dbReference type="Proteomes" id="UP000309676"/>
    </source>
</evidence>
<name>A0A5R9GNG4_9BACL</name>
<dbReference type="PROSITE" id="PS51085">
    <property type="entry name" value="2FE2S_FER_2"/>
    <property type="match status" value="1"/>
</dbReference>
<organism evidence="2 3">
    <name type="scientific">Paenibacillus antri</name>
    <dbReference type="NCBI Taxonomy" id="2582848"/>
    <lineage>
        <taxon>Bacteria</taxon>
        <taxon>Bacillati</taxon>
        <taxon>Bacillota</taxon>
        <taxon>Bacilli</taxon>
        <taxon>Bacillales</taxon>
        <taxon>Paenibacillaceae</taxon>
        <taxon>Paenibacillus</taxon>
    </lineage>
</organism>
<dbReference type="SUPFAM" id="SSF54292">
    <property type="entry name" value="2Fe-2S ferredoxin-like"/>
    <property type="match status" value="1"/>
</dbReference>
<dbReference type="Proteomes" id="UP000309676">
    <property type="component" value="Unassembled WGS sequence"/>
</dbReference>
<evidence type="ECO:0000313" key="2">
    <source>
        <dbReference type="EMBL" id="TLS53615.1"/>
    </source>
</evidence>
<proteinExistence type="predicted"/>
<dbReference type="CDD" id="cd00207">
    <property type="entry name" value="fer2"/>
    <property type="match status" value="1"/>
</dbReference>
<feature type="domain" description="2Fe-2S ferredoxin-type" evidence="1">
    <location>
        <begin position="2"/>
        <end position="95"/>
    </location>
</feature>
<evidence type="ECO:0000259" key="1">
    <source>
        <dbReference type="PROSITE" id="PS51085"/>
    </source>
</evidence>
<dbReference type="InterPro" id="IPR036010">
    <property type="entry name" value="2Fe-2S_ferredoxin-like_sf"/>
</dbReference>
<dbReference type="AlphaFoldDB" id="A0A5R9GNG4"/>
<comment type="caution">
    <text evidence="2">The sequence shown here is derived from an EMBL/GenBank/DDBJ whole genome shotgun (WGS) entry which is preliminary data.</text>
</comment>
<dbReference type="RefSeq" id="WP_138192933.1">
    <property type="nucleotide sequence ID" value="NZ_VCIW01000002.1"/>
</dbReference>
<protein>
    <submittedName>
        <fullName evidence="2">(2Fe-2S)-binding protein</fullName>
    </submittedName>
</protein>
<dbReference type="GO" id="GO:0051536">
    <property type="term" value="F:iron-sulfur cluster binding"/>
    <property type="evidence" value="ECO:0007669"/>
    <property type="project" value="InterPro"/>
</dbReference>
<dbReference type="Gene3D" id="3.10.20.30">
    <property type="match status" value="1"/>
</dbReference>
<keyword evidence="3" id="KW-1185">Reference proteome</keyword>
<gene>
    <name evidence="2" type="ORF">FE782_04910</name>
</gene>
<reference evidence="2 3" key="1">
    <citation type="submission" date="2019-05" db="EMBL/GenBank/DDBJ databases">
        <authorList>
            <person name="Narsing Rao M.P."/>
            <person name="Li W.J."/>
        </authorList>
    </citation>
    <scope>NUCLEOTIDE SEQUENCE [LARGE SCALE GENOMIC DNA]</scope>
    <source>
        <strain evidence="2 3">SYSU_K30003</strain>
    </source>
</reference>